<feature type="compositionally biased region" description="Polar residues" evidence="1">
    <location>
        <begin position="187"/>
        <end position="205"/>
    </location>
</feature>
<dbReference type="Proteomes" id="UP001600064">
    <property type="component" value="Unassembled WGS sequence"/>
</dbReference>
<evidence type="ECO:0000313" key="2">
    <source>
        <dbReference type="EMBL" id="KAL2266515.1"/>
    </source>
</evidence>
<name>A0ABR4D821_9PEZI</name>
<gene>
    <name evidence="2" type="ORF">VTJ83DRAFT_5867</name>
</gene>
<evidence type="ECO:0000256" key="1">
    <source>
        <dbReference type="SAM" id="MobiDB-lite"/>
    </source>
</evidence>
<feature type="compositionally biased region" description="Low complexity" evidence="1">
    <location>
        <begin position="58"/>
        <end position="77"/>
    </location>
</feature>
<feature type="region of interest" description="Disordered" evidence="1">
    <location>
        <begin position="58"/>
        <end position="233"/>
    </location>
</feature>
<keyword evidence="3" id="KW-1185">Reference proteome</keyword>
<dbReference type="RefSeq" id="XP_070865242.1">
    <property type="nucleotide sequence ID" value="XM_071012514.1"/>
</dbReference>
<accession>A0ABR4D821</accession>
<protein>
    <submittedName>
        <fullName evidence="2">Uncharacterized protein</fullName>
    </submittedName>
</protein>
<feature type="compositionally biased region" description="Basic residues" evidence="1">
    <location>
        <begin position="134"/>
        <end position="148"/>
    </location>
</feature>
<sequence length="266" mass="29638">MRSLRSLDRILKRLRDAIANLLRLSSKGNGVDLDYSSLMTLSNASRVDAIRSIDALSRRLAPSSSSSRSRVSFTPPSASSRAFTTKHAVEPDSSRRRRKPSLTAVTPDPSKTAPPEHWEGIQQASAPGKEKSTRGRKRASSHRKHHRTRDAERPPPPSQTPQSSPQERVSKAVQVVSTRPRSPPPAQSISAANRISVMSFSSDSTKLGEIPERKWRSAMGNPRPGGEDGQDCYDIRPVFPLTPYYTVEIKERRVFAGFFRRRRSQS</sequence>
<reference evidence="2 3" key="1">
    <citation type="journal article" date="2024" name="Commun. Biol.">
        <title>Comparative genomic analysis of thermophilic fungi reveals convergent evolutionary adaptations and gene losses.</title>
        <authorList>
            <person name="Steindorff A.S."/>
            <person name="Aguilar-Pontes M.V."/>
            <person name="Robinson A.J."/>
            <person name="Andreopoulos B."/>
            <person name="LaButti K."/>
            <person name="Kuo A."/>
            <person name="Mondo S."/>
            <person name="Riley R."/>
            <person name="Otillar R."/>
            <person name="Haridas S."/>
            <person name="Lipzen A."/>
            <person name="Grimwood J."/>
            <person name="Schmutz J."/>
            <person name="Clum A."/>
            <person name="Reid I.D."/>
            <person name="Moisan M.C."/>
            <person name="Butler G."/>
            <person name="Nguyen T.T.M."/>
            <person name="Dewar K."/>
            <person name="Conant G."/>
            <person name="Drula E."/>
            <person name="Henrissat B."/>
            <person name="Hansel C."/>
            <person name="Singer S."/>
            <person name="Hutchinson M.I."/>
            <person name="de Vries R.P."/>
            <person name="Natvig D.O."/>
            <person name="Powell A.J."/>
            <person name="Tsang A."/>
            <person name="Grigoriev I.V."/>
        </authorList>
    </citation>
    <scope>NUCLEOTIDE SEQUENCE [LARGE SCALE GENOMIC DNA]</scope>
    <source>
        <strain evidence="2 3">ATCC 22073</strain>
    </source>
</reference>
<organism evidence="2 3">
    <name type="scientific">Remersonia thermophila</name>
    <dbReference type="NCBI Taxonomy" id="72144"/>
    <lineage>
        <taxon>Eukaryota</taxon>
        <taxon>Fungi</taxon>
        <taxon>Dikarya</taxon>
        <taxon>Ascomycota</taxon>
        <taxon>Pezizomycotina</taxon>
        <taxon>Sordariomycetes</taxon>
        <taxon>Sordariomycetidae</taxon>
        <taxon>Sordariales</taxon>
        <taxon>Sordariales incertae sedis</taxon>
        <taxon>Remersonia</taxon>
    </lineage>
</organism>
<comment type="caution">
    <text evidence="2">The sequence shown here is derived from an EMBL/GenBank/DDBJ whole genome shotgun (WGS) entry which is preliminary data.</text>
</comment>
<dbReference type="GeneID" id="98127158"/>
<evidence type="ECO:0000313" key="3">
    <source>
        <dbReference type="Proteomes" id="UP001600064"/>
    </source>
</evidence>
<dbReference type="EMBL" id="JAZGUE010000005">
    <property type="protein sequence ID" value="KAL2266515.1"/>
    <property type="molecule type" value="Genomic_DNA"/>
</dbReference>
<proteinExistence type="predicted"/>